<accession>A0A0J6WUA7</accession>
<dbReference type="OrthoDB" id="1636295at2"/>
<dbReference type="STRING" id="39029.BSR42_07170"/>
<protein>
    <submittedName>
        <fullName evidence="1">Uncharacterized protein</fullName>
    </submittedName>
</protein>
<dbReference type="EMBL" id="LEKT01000046">
    <property type="protein sequence ID" value="KMO85768.1"/>
    <property type="molecule type" value="Genomic_DNA"/>
</dbReference>
<dbReference type="PATRIC" id="fig|1122219.3.peg.2279"/>
<evidence type="ECO:0000313" key="1">
    <source>
        <dbReference type="EMBL" id="KMO85768.1"/>
    </source>
</evidence>
<keyword evidence="2" id="KW-1185">Reference proteome</keyword>
<organism evidence="1 2">
    <name type="scientific">Megasphaera cerevisiae DSM 20462</name>
    <dbReference type="NCBI Taxonomy" id="1122219"/>
    <lineage>
        <taxon>Bacteria</taxon>
        <taxon>Bacillati</taxon>
        <taxon>Bacillota</taxon>
        <taxon>Negativicutes</taxon>
        <taxon>Veillonellales</taxon>
        <taxon>Veillonellaceae</taxon>
        <taxon>Megasphaera</taxon>
    </lineage>
</organism>
<dbReference type="InParanoid" id="A0A0J6WUA7"/>
<sequence length="123" mass="13788">MGIDAQLGDNTNLVVEGSSGNTIDTLYSKADKRGLHDVRLEKAELNQKAKKWDFTMGRLTERMGVTGYWFGKEYTGVRTTWTDRHTQVRLGYGDFSASTGISDSAYTHVETALFPVRQLCPSY</sequence>
<proteinExistence type="predicted"/>
<gene>
    <name evidence="1" type="ORF">AB840_11620</name>
</gene>
<reference evidence="1 2" key="1">
    <citation type="submission" date="2015-06" db="EMBL/GenBank/DDBJ databases">
        <title>Draft genome sequence of beer spoilage bacterium Megasphaera cerevisiae type strain 20462.</title>
        <authorList>
            <person name="Kutumbaka K."/>
            <person name="Pasmowitz J."/>
            <person name="Mategko J."/>
            <person name="Reyes D."/>
            <person name="Friedrich A."/>
            <person name="Han S."/>
            <person name="Martens-Habbena W."/>
            <person name="Neal-McKinney J."/>
            <person name="Janagama H.K."/>
            <person name="Nadala C."/>
            <person name="Samadpour M."/>
        </authorList>
    </citation>
    <scope>NUCLEOTIDE SEQUENCE [LARGE SCALE GENOMIC DNA]</scope>
    <source>
        <strain evidence="1 2">DSM 20462</strain>
    </source>
</reference>
<comment type="caution">
    <text evidence="1">The sequence shown here is derived from an EMBL/GenBank/DDBJ whole genome shotgun (WGS) entry which is preliminary data.</text>
</comment>
<dbReference type="AlphaFoldDB" id="A0A0J6WUA7"/>
<dbReference type="RefSeq" id="WP_048515013.1">
    <property type="nucleotide sequence ID" value="NZ_FUXD01000039.1"/>
</dbReference>
<name>A0A0J6WUA7_9FIRM</name>
<evidence type="ECO:0000313" key="2">
    <source>
        <dbReference type="Proteomes" id="UP000036503"/>
    </source>
</evidence>
<dbReference type="Proteomes" id="UP000036503">
    <property type="component" value="Unassembled WGS sequence"/>
</dbReference>